<protein>
    <submittedName>
        <fullName evidence="6">PAS domain S-box-containing protein/diguanylate cyclase (GGDEF) domain-containing protein</fullName>
    </submittedName>
</protein>
<evidence type="ECO:0000259" key="2">
    <source>
        <dbReference type="PROSITE" id="PS50112"/>
    </source>
</evidence>
<dbReference type="InterPro" id="IPR043128">
    <property type="entry name" value="Rev_trsase/Diguanyl_cyclase"/>
</dbReference>
<dbReference type="PROSITE" id="PS50112">
    <property type="entry name" value="PAS"/>
    <property type="match status" value="1"/>
</dbReference>
<dbReference type="InterPro" id="IPR001610">
    <property type="entry name" value="PAC"/>
</dbReference>
<dbReference type="Gene3D" id="3.30.70.270">
    <property type="match status" value="1"/>
</dbReference>
<dbReference type="Pfam" id="PF00990">
    <property type="entry name" value="GGDEF"/>
    <property type="match status" value="1"/>
</dbReference>
<evidence type="ECO:0000259" key="3">
    <source>
        <dbReference type="PROSITE" id="PS50113"/>
    </source>
</evidence>
<sequence>MSDSASRADNDRVTLPSQAPAPGDTVTDTVADVVSAALLDDAIRGVHSVFQPIVELDTGRVVAYEALARGPVGPLERPDALFAAARAAGRLAELDEACRAAAFRGAVDAALVAPLTVFVNVEPEVLDTAPLADLLAIAERAPGHVRVVMEITERAIAARPAELLRTVERVRELGWSIAVDDVGAESMSLAFLPLLRPDVVKLDLRLVQERPGPQIAEIMNAVNAYAERSGAVVLAEGIEDERHLRTARGLGATLGQGWLFGRPGPGAAPGLTVGELALPGAGAPAGALGAVSPFACLPDGTPLRRAPKALLIELSKQLEREAMRLGETCVVASTFQEARHFTVSTTQRYRDLVARTGFVCALGEDLPVEPLPGVRGAHLDPADPVRGEWDVAVLSPHFSAALLARDLGEDGPDLERTFEYALTYDRDTVSAAAQSLLSRVAPRVGPVAELPAHAPAAAAPSGRPAGGLAVGTTNAEVLLRRALEATPSGVTVVDMRLPDQPIVYANAAFRELAGLSAQDILGRNCRQLQSPDADPAAVARIRAAVAAGESCRETVLNVRGPERTPWWNELHLAPVHDADGTVVQYIGVQVDVTARVEAERALVRERDRTSAALARIQELAYTDPLTGLPNRRRLEEQVEAAIWEARARGDALGLLFVDLDGFKAVNDALGHAAGDELLQVVAGRLRDRVRRRDLLARLGGDEFLVALPDLHPETAAAEAARVAEELVASIRRPVPLLGTEVTVGASIGVSVCPADGVVFADLLHRADLRMYERKAASRGAVARAATARAAAAAVPPPAAPVLG</sequence>
<dbReference type="Pfam" id="PF00563">
    <property type="entry name" value="EAL"/>
    <property type="match status" value="1"/>
</dbReference>
<gene>
    <name evidence="6" type="ORF">SAMN05444351_4612</name>
</gene>
<feature type="compositionally biased region" description="Basic and acidic residues" evidence="1">
    <location>
        <begin position="1"/>
        <end position="12"/>
    </location>
</feature>
<dbReference type="InterPro" id="IPR029787">
    <property type="entry name" value="Nucleotide_cyclase"/>
</dbReference>
<keyword evidence="7" id="KW-1185">Reference proteome</keyword>
<organism evidence="6 7">
    <name type="scientific">Geodermatophilus nigrescens</name>
    <dbReference type="NCBI Taxonomy" id="1070870"/>
    <lineage>
        <taxon>Bacteria</taxon>
        <taxon>Bacillati</taxon>
        <taxon>Actinomycetota</taxon>
        <taxon>Actinomycetes</taxon>
        <taxon>Geodermatophilales</taxon>
        <taxon>Geodermatophilaceae</taxon>
        <taxon>Geodermatophilus</taxon>
    </lineage>
</organism>
<dbReference type="InterPro" id="IPR035965">
    <property type="entry name" value="PAS-like_dom_sf"/>
</dbReference>
<dbReference type="InterPro" id="IPR052155">
    <property type="entry name" value="Biofilm_reg_signaling"/>
</dbReference>
<dbReference type="InterPro" id="IPR000014">
    <property type="entry name" value="PAS"/>
</dbReference>
<dbReference type="STRING" id="1070870.SAMN05444351_4612"/>
<evidence type="ECO:0000256" key="1">
    <source>
        <dbReference type="SAM" id="MobiDB-lite"/>
    </source>
</evidence>
<dbReference type="SMART" id="SM00267">
    <property type="entry name" value="GGDEF"/>
    <property type="match status" value="1"/>
</dbReference>
<proteinExistence type="predicted"/>
<dbReference type="InterPro" id="IPR000160">
    <property type="entry name" value="GGDEF_dom"/>
</dbReference>
<feature type="domain" description="EAL" evidence="4">
    <location>
        <begin position="27"/>
        <end position="277"/>
    </location>
</feature>
<dbReference type="Gene3D" id="3.30.450.20">
    <property type="entry name" value="PAS domain"/>
    <property type="match status" value="1"/>
</dbReference>
<name>A0A1M5SB19_9ACTN</name>
<dbReference type="SMART" id="SM00086">
    <property type="entry name" value="PAC"/>
    <property type="match status" value="1"/>
</dbReference>
<evidence type="ECO:0000313" key="6">
    <source>
        <dbReference type="EMBL" id="SHH35640.1"/>
    </source>
</evidence>
<dbReference type="CDD" id="cd00130">
    <property type="entry name" value="PAS"/>
    <property type="match status" value="1"/>
</dbReference>
<dbReference type="InterPro" id="IPR019278">
    <property type="entry name" value="DICT_dom"/>
</dbReference>
<dbReference type="SUPFAM" id="SSF55073">
    <property type="entry name" value="Nucleotide cyclase"/>
    <property type="match status" value="1"/>
</dbReference>
<dbReference type="InterPro" id="IPR035919">
    <property type="entry name" value="EAL_sf"/>
</dbReference>
<evidence type="ECO:0000259" key="5">
    <source>
        <dbReference type="PROSITE" id="PS50887"/>
    </source>
</evidence>
<dbReference type="Pfam" id="PF13426">
    <property type="entry name" value="PAS_9"/>
    <property type="match status" value="1"/>
</dbReference>
<dbReference type="NCBIfam" id="TIGR00254">
    <property type="entry name" value="GGDEF"/>
    <property type="match status" value="1"/>
</dbReference>
<dbReference type="EMBL" id="FQVX01000008">
    <property type="protein sequence ID" value="SHH35640.1"/>
    <property type="molecule type" value="Genomic_DNA"/>
</dbReference>
<dbReference type="CDD" id="cd01949">
    <property type="entry name" value="GGDEF"/>
    <property type="match status" value="1"/>
</dbReference>
<dbReference type="PROSITE" id="PS50883">
    <property type="entry name" value="EAL"/>
    <property type="match status" value="1"/>
</dbReference>
<dbReference type="SUPFAM" id="SSF141868">
    <property type="entry name" value="EAL domain-like"/>
    <property type="match status" value="1"/>
</dbReference>
<dbReference type="InterPro" id="IPR001633">
    <property type="entry name" value="EAL_dom"/>
</dbReference>
<dbReference type="PANTHER" id="PTHR44757:SF2">
    <property type="entry name" value="BIOFILM ARCHITECTURE MAINTENANCE PROTEIN MBAA"/>
    <property type="match status" value="1"/>
</dbReference>
<feature type="domain" description="GGDEF" evidence="5">
    <location>
        <begin position="650"/>
        <end position="786"/>
    </location>
</feature>
<dbReference type="SMART" id="SM00052">
    <property type="entry name" value="EAL"/>
    <property type="match status" value="1"/>
</dbReference>
<reference evidence="6 7" key="1">
    <citation type="submission" date="2016-11" db="EMBL/GenBank/DDBJ databases">
        <authorList>
            <person name="Jaros S."/>
            <person name="Januszkiewicz K."/>
            <person name="Wedrychowicz H."/>
        </authorList>
    </citation>
    <scope>NUCLEOTIDE SEQUENCE [LARGE SCALE GENOMIC DNA]</scope>
    <source>
        <strain evidence="6 7">DSM 45408</strain>
    </source>
</reference>
<dbReference type="PROSITE" id="PS50113">
    <property type="entry name" value="PAC"/>
    <property type="match status" value="1"/>
</dbReference>
<dbReference type="InterPro" id="IPR000700">
    <property type="entry name" value="PAS-assoc_C"/>
</dbReference>
<dbReference type="Pfam" id="PF10069">
    <property type="entry name" value="DICT"/>
    <property type="match status" value="1"/>
</dbReference>
<dbReference type="PANTHER" id="PTHR44757">
    <property type="entry name" value="DIGUANYLATE CYCLASE DGCP"/>
    <property type="match status" value="1"/>
</dbReference>
<evidence type="ECO:0000313" key="7">
    <source>
        <dbReference type="Proteomes" id="UP000184471"/>
    </source>
</evidence>
<feature type="domain" description="PAS" evidence="2">
    <location>
        <begin position="475"/>
        <end position="548"/>
    </location>
</feature>
<dbReference type="SMART" id="SM00091">
    <property type="entry name" value="PAS"/>
    <property type="match status" value="1"/>
</dbReference>
<dbReference type="AlphaFoldDB" id="A0A1M5SB19"/>
<dbReference type="SUPFAM" id="SSF55785">
    <property type="entry name" value="PYP-like sensor domain (PAS domain)"/>
    <property type="match status" value="1"/>
</dbReference>
<accession>A0A1M5SB19</accession>
<feature type="domain" description="PAC" evidence="3">
    <location>
        <begin position="552"/>
        <end position="604"/>
    </location>
</feature>
<dbReference type="PROSITE" id="PS50887">
    <property type="entry name" value="GGDEF"/>
    <property type="match status" value="1"/>
</dbReference>
<dbReference type="CDD" id="cd01948">
    <property type="entry name" value="EAL"/>
    <property type="match status" value="1"/>
</dbReference>
<evidence type="ECO:0000259" key="4">
    <source>
        <dbReference type="PROSITE" id="PS50883"/>
    </source>
</evidence>
<dbReference type="NCBIfam" id="TIGR00229">
    <property type="entry name" value="sensory_box"/>
    <property type="match status" value="1"/>
</dbReference>
<dbReference type="Gene3D" id="3.20.20.450">
    <property type="entry name" value="EAL domain"/>
    <property type="match status" value="1"/>
</dbReference>
<feature type="region of interest" description="Disordered" evidence="1">
    <location>
        <begin position="1"/>
        <end position="26"/>
    </location>
</feature>
<dbReference type="Proteomes" id="UP000184471">
    <property type="component" value="Unassembled WGS sequence"/>
</dbReference>